<dbReference type="EMBL" id="CP121646">
    <property type="protein sequence ID" value="WFU67711.1"/>
    <property type="molecule type" value="Genomic_DNA"/>
</dbReference>
<reference evidence="3 5" key="2">
    <citation type="submission" date="2023-04" db="EMBL/GenBank/DDBJ databases">
        <title>Australian commercial rhizobial inoculants.</title>
        <authorList>
            <person name="Kohlmeier M.G."/>
            <person name="O'Hara G.W."/>
            <person name="Colombi E."/>
            <person name="Ramsay J.P."/>
            <person name="Terpolilli J."/>
        </authorList>
    </citation>
    <scope>NUCLEOTIDE SEQUENCE [LARGE SCALE GENOMIC DNA]</scope>
    <source>
        <strain evidence="3 5">CB627</strain>
    </source>
</reference>
<feature type="transmembrane region" description="Helical" evidence="1">
    <location>
        <begin position="25"/>
        <end position="47"/>
    </location>
</feature>
<keyword evidence="1" id="KW-0472">Membrane</keyword>
<dbReference type="AlphaFoldDB" id="A0A1G6JFH9"/>
<organism evidence="2 4">
    <name type="scientific">Bradyrhizobium brasilense</name>
    <dbReference type="NCBI Taxonomy" id="1419277"/>
    <lineage>
        <taxon>Bacteria</taxon>
        <taxon>Pseudomonadati</taxon>
        <taxon>Pseudomonadota</taxon>
        <taxon>Alphaproteobacteria</taxon>
        <taxon>Hyphomicrobiales</taxon>
        <taxon>Nitrobacteraceae</taxon>
        <taxon>Bradyrhizobium</taxon>
    </lineage>
</organism>
<evidence type="ECO:0000313" key="5">
    <source>
        <dbReference type="Proteomes" id="UP001221546"/>
    </source>
</evidence>
<accession>A0A1G6JFH9</accession>
<keyword evidence="5" id="KW-1185">Reference proteome</keyword>
<protein>
    <submittedName>
        <fullName evidence="2">Uncharacterized protein</fullName>
    </submittedName>
</protein>
<evidence type="ECO:0000313" key="2">
    <source>
        <dbReference type="EMBL" id="SDC17175.1"/>
    </source>
</evidence>
<evidence type="ECO:0000256" key="1">
    <source>
        <dbReference type="SAM" id="Phobius"/>
    </source>
</evidence>
<evidence type="ECO:0000313" key="3">
    <source>
        <dbReference type="EMBL" id="WFU67711.1"/>
    </source>
</evidence>
<keyword evidence="1" id="KW-1133">Transmembrane helix</keyword>
<name>A0A1G6JFH9_9BRAD</name>
<proteinExistence type="predicted"/>
<dbReference type="EMBL" id="FMZW01000001">
    <property type="protein sequence ID" value="SDC17175.1"/>
    <property type="molecule type" value="Genomic_DNA"/>
</dbReference>
<keyword evidence="1" id="KW-0812">Transmembrane</keyword>
<sequence length="52" mass="5377">MPKAARISTSIPVSPASESSDTTQFVTVALFSGIGLLISLVAVILGIQGVWF</sequence>
<dbReference type="RefSeq" id="WP_092078167.1">
    <property type="nucleotide sequence ID" value="NZ_CP121646.1"/>
</dbReference>
<reference evidence="2 4" key="1">
    <citation type="submission" date="2016-10" db="EMBL/GenBank/DDBJ databases">
        <authorList>
            <person name="de Groot N.N."/>
        </authorList>
    </citation>
    <scope>NUCLEOTIDE SEQUENCE [LARGE SCALE GENOMIC DNA]</scope>
    <source>
        <strain evidence="2 4">R5</strain>
    </source>
</reference>
<evidence type="ECO:0000313" key="4">
    <source>
        <dbReference type="Proteomes" id="UP000199245"/>
    </source>
</evidence>
<dbReference type="Proteomes" id="UP000199245">
    <property type="component" value="Unassembled WGS sequence"/>
</dbReference>
<gene>
    <name evidence="3" type="ORF">QA636_20350</name>
    <name evidence="2" type="ORF">SAMN05216337_1001427</name>
</gene>
<dbReference type="Proteomes" id="UP001221546">
    <property type="component" value="Chromosome"/>
</dbReference>